<dbReference type="KEGG" id="proo:MJB10_12560"/>
<organism evidence="1 2">
    <name type="scientific">Paenibacillus roseopurpureus</name>
    <dbReference type="NCBI Taxonomy" id="2918901"/>
    <lineage>
        <taxon>Bacteria</taxon>
        <taxon>Bacillati</taxon>
        <taxon>Bacillota</taxon>
        <taxon>Bacilli</taxon>
        <taxon>Bacillales</taxon>
        <taxon>Paenibacillaceae</taxon>
        <taxon>Paenibacillus</taxon>
    </lineage>
</organism>
<evidence type="ECO:0000313" key="2">
    <source>
        <dbReference type="Proteomes" id="UP001304650"/>
    </source>
</evidence>
<dbReference type="AlphaFoldDB" id="A0AA96RN25"/>
<name>A0AA96RN25_9BACL</name>
<dbReference type="PROSITE" id="PS51257">
    <property type="entry name" value="PROKAR_LIPOPROTEIN"/>
    <property type="match status" value="1"/>
</dbReference>
<reference evidence="1" key="1">
    <citation type="submission" date="2022-02" db="EMBL/GenBank/DDBJ databases">
        <title>Paenibacillus sp. MBLB1832 Whole Genome Shotgun Sequencing.</title>
        <authorList>
            <person name="Hwang C.Y."/>
            <person name="Cho E.-S."/>
            <person name="Seo M.-J."/>
        </authorList>
    </citation>
    <scope>NUCLEOTIDE SEQUENCE</scope>
    <source>
        <strain evidence="1">MBLB1832</strain>
    </source>
</reference>
<dbReference type="EMBL" id="CP130319">
    <property type="protein sequence ID" value="WNR46879.1"/>
    <property type="molecule type" value="Genomic_DNA"/>
</dbReference>
<proteinExistence type="predicted"/>
<dbReference type="RefSeq" id="WP_314805304.1">
    <property type="nucleotide sequence ID" value="NZ_CP130319.1"/>
</dbReference>
<protein>
    <submittedName>
        <fullName evidence="1">Uncharacterized protein</fullName>
    </submittedName>
</protein>
<keyword evidence="2" id="KW-1185">Reference proteome</keyword>
<evidence type="ECO:0000313" key="1">
    <source>
        <dbReference type="EMBL" id="WNR46879.1"/>
    </source>
</evidence>
<accession>A0AA96RN25</accession>
<dbReference type="Proteomes" id="UP001304650">
    <property type="component" value="Chromosome"/>
</dbReference>
<sequence>MKFRMIILVLAIISVITGCTDGVKKGNQLTLDKVITAIKAEGPELFSKGKLDDEFVVLSKVKPNVFSIGSPLEDTAKLENIHVYIFDSEQARIDGLITFNKHLETAKLAYYVKAYEQKNALVIYYSFGEIDTKFGDKIQKAMEKL</sequence>
<gene>
    <name evidence="1" type="ORF">MJB10_12560</name>
</gene>